<evidence type="ECO:0000313" key="5">
    <source>
        <dbReference type="Proteomes" id="UP000655225"/>
    </source>
</evidence>
<dbReference type="InterPro" id="IPR046960">
    <property type="entry name" value="PPR_At4g14850-like_plant"/>
</dbReference>
<accession>A0A834YEN3</accession>
<comment type="similarity">
    <text evidence="1">Belongs to the PPR family. PCMP-H subfamily.</text>
</comment>
<dbReference type="FunFam" id="1.25.40.10:FF:000968">
    <property type="entry name" value="Pentatricopeptide repeat-containing protein, mitochondrial"/>
    <property type="match status" value="1"/>
</dbReference>
<dbReference type="GO" id="GO:0009451">
    <property type="term" value="P:RNA modification"/>
    <property type="evidence" value="ECO:0007669"/>
    <property type="project" value="InterPro"/>
</dbReference>
<feature type="repeat" description="PPR" evidence="3">
    <location>
        <begin position="370"/>
        <end position="404"/>
    </location>
</feature>
<dbReference type="PANTHER" id="PTHR47926">
    <property type="entry name" value="PENTATRICOPEPTIDE REPEAT-CONTAINING PROTEIN"/>
    <property type="match status" value="1"/>
</dbReference>
<sequence length="602" mass="67263">MPSPLKWTLLNFIDRCNNLRSFKQIHAQLVVSGVIRDSLVVNKSVEFFGKSIDFVEYACEFLNQIHYHPSSFPFNTLIAGYAGSNMPQAAILVYRQIVQDGFLPDMYTFPVVLKSCTKFLGIGEAKQVHGVIFKMGFSCDLYAQNSLLHLYSVCGECSSASFVFDEMLVRDVVSWTGMISGYVRSGLFGEAVALFMKMDMEPNVATLVSLLVACGRLGNLGLGKGIHGLILKCNFEMSLVVSNALMDMYVKCECLYEAKRLFDELPERDIVSWTSIMSGLVQCKHPKEALKLFCAMQVSGIEPDRVILTSVLSACASLGALDYGRWVHEYIDRRGIKWDIHVGTAMVDMYAKCGHIEMALQTFSGMSHRNVFTWNALLGGLAMHGHGKEALKHFEQMVRAEVRPNEVTFLAVLTACCHAGFVDEGRQYFCQMISPCYNLAPRLEHYGCMVDLLGRAGFLVEAQDLIKSMPMPPDVLIWGALLSACKANGNVELSKQILGQLLDLESHDSGVYVLLSNIYATNERWEDVTRVRWLMKQKGIKKAPGSSVIEVDGKSHEFLVGDIDHPQKEDIRVVLNMLANQVYLEGHALKFYPDGFEGSNFY</sequence>
<dbReference type="FunFam" id="1.25.40.10:FF:000511">
    <property type="entry name" value="Pentatricopeptide repeat-containing protein"/>
    <property type="match status" value="1"/>
</dbReference>
<dbReference type="InterPro" id="IPR002885">
    <property type="entry name" value="PPR_rpt"/>
</dbReference>
<dbReference type="EMBL" id="JABCRI010000021">
    <property type="protein sequence ID" value="KAF8380343.1"/>
    <property type="molecule type" value="Genomic_DNA"/>
</dbReference>
<proteinExistence type="inferred from homology"/>
<dbReference type="Pfam" id="PF13041">
    <property type="entry name" value="PPR_2"/>
    <property type="match status" value="3"/>
</dbReference>
<dbReference type="AlphaFoldDB" id="A0A834YEN3"/>
<dbReference type="Proteomes" id="UP000655225">
    <property type="component" value="Unassembled WGS sequence"/>
</dbReference>
<dbReference type="InterPro" id="IPR011990">
    <property type="entry name" value="TPR-like_helical_dom_sf"/>
</dbReference>
<comment type="caution">
    <text evidence="4">The sequence shown here is derived from an EMBL/GenBank/DDBJ whole genome shotgun (WGS) entry which is preliminary data.</text>
</comment>
<dbReference type="OrthoDB" id="1908712at2759"/>
<dbReference type="InterPro" id="IPR046848">
    <property type="entry name" value="E_motif"/>
</dbReference>
<keyword evidence="2" id="KW-0677">Repeat</keyword>
<dbReference type="OMA" id="MPMPPDV"/>
<dbReference type="Pfam" id="PF01535">
    <property type="entry name" value="PPR"/>
    <property type="match status" value="3"/>
</dbReference>
<dbReference type="FunFam" id="1.25.40.10:FF:000333">
    <property type="entry name" value="Pentatricopeptide repeat-containing protein"/>
    <property type="match status" value="1"/>
</dbReference>
<dbReference type="PANTHER" id="PTHR47926:SF459">
    <property type="entry name" value="PENTATRICOPEPTIDE REPEAT-CONTAINING PROTEIN"/>
    <property type="match status" value="1"/>
</dbReference>
<feature type="repeat" description="PPR" evidence="3">
    <location>
        <begin position="171"/>
        <end position="201"/>
    </location>
</feature>
<dbReference type="NCBIfam" id="TIGR00756">
    <property type="entry name" value="PPR"/>
    <property type="match status" value="5"/>
</dbReference>
<feature type="repeat" description="PPR" evidence="3">
    <location>
        <begin position="269"/>
        <end position="303"/>
    </location>
</feature>
<dbReference type="GO" id="GO:0003723">
    <property type="term" value="F:RNA binding"/>
    <property type="evidence" value="ECO:0007669"/>
    <property type="project" value="InterPro"/>
</dbReference>
<protein>
    <submittedName>
        <fullName evidence="4">Uncharacterized protein</fullName>
    </submittedName>
</protein>
<dbReference type="PROSITE" id="PS51375">
    <property type="entry name" value="PPR"/>
    <property type="match status" value="5"/>
</dbReference>
<name>A0A834YEN3_TETSI</name>
<evidence type="ECO:0000313" key="4">
    <source>
        <dbReference type="EMBL" id="KAF8380343.1"/>
    </source>
</evidence>
<evidence type="ECO:0000256" key="2">
    <source>
        <dbReference type="ARBA" id="ARBA00022737"/>
    </source>
</evidence>
<feature type="repeat" description="PPR" evidence="3">
    <location>
        <begin position="405"/>
        <end position="439"/>
    </location>
</feature>
<evidence type="ECO:0000256" key="3">
    <source>
        <dbReference type="PROSITE-ProRule" id="PRU00708"/>
    </source>
</evidence>
<gene>
    <name evidence="4" type="ORF">HHK36_027828</name>
</gene>
<organism evidence="4 5">
    <name type="scientific">Tetracentron sinense</name>
    <name type="common">Spur-leaf</name>
    <dbReference type="NCBI Taxonomy" id="13715"/>
    <lineage>
        <taxon>Eukaryota</taxon>
        <taxon>Viridiplantae</taxon>
        <taxon>Streptophyta</taxon>
        <taxon>Embryophyta</taxon>
        <taxon>Tracheophyta</taxon>
        <taxon>Spermatophyta</taxon>
        <taxon>Magnoliopsida</taxon>
        <taxon>Trochodendrales</taxon>
        <taxon>Trochodendraceae</taxon>
        <taxon>Tetracentron</taxon>
    </lineage>
</organism>
<dbReference type="Gene3D" id="1.25.40.10">
    <property type="entry name" value="Tetratricopeptide repeat domain"/>
    <property type="match status" value="4"/>
</dbReference>
<reference evidence="4 5" key="1">
    <citation type="submission" date="2020-04" db="EMBL/GenBank/DDBJ databases">
        <title>Plant Genome Project.</title>
        <authorList>
            <person name="Zhang R.-G."/>
        </authorList>
    </citation>
    <scope>NUCLEOTIDE SEQUENCE [LARGE SCALE GENOMIC DNA]</scope>
    <source>
        <strain evidence="4">YNK0</strain>
        <tissue evidence="4">Leaf</tissue>
    </source>
</reference>
<dbReference type="Pfam" id="PF20431">
    <property type="entry name" value="E_motif"/>
    <property type="match status" value="1"/>
</dbReference>
<evidence type="ECO:0000256" key="1">
    <source>
        <dbReference type="ARBA" id="ARBA00006643"/>
    </source>
</evidence>
<keyword evidence="5" id="KW-1185">Reference proteome</keyword>
<feature type="repeat" description="PPR" evidence="3">
    <location>
        <begin position="70"/>
        <end position="104"/>
    </location>
</feature>